<organism evidence="1 2">
    <name type="scientific">Aduncisulcus paluster</name>
    <dbReference type="NCBI Taxonomy" id="2918883"/>
    <lineage>
        <taxon>Eukaryota</taxon>
        <taxon>Metamonada</taxon>
        <taxon>Carpediemonas-like organisms</taxon>
        <taxon>Aduncisulcus</taxon>
    </lineage>
</organism>
<keyword evidence="2" id="KW-1185">Reference proteome</keyword>
<dbReference type="Proteomes" id="UP001057375">
    <property type="component" value="Unassembled WGS sequence"/>
</dbReference>
<gene>
    <name evidence="1" type="ORF">ADUPG1_003464</name>
</gene>
<accession>A0ABQ5KYL0</accession>
<name>A0ABQ5KYL0_9EUKA</name>
<reference evidence="1" key="1">
    <citation type="submission" date="2022-03" db="EMBL/GenBank/DDBJ databases">
        <title>Draft genome sequence of Aduncisulcus paluster, a free-living microaerophilic Fornicata.</title>
        <authorList>
            <person name="Yuyama I."/>
            <person name="Kume K."/>
            <person name="Tamura T."/>
            <person name="Inagaki Y."/>
            <person name="Hashimoto T."/>
        </authorList>
    </citation>
    <scope>NUCLEOTIDE SEQUENCE</scope>
    <source>
        <strain evidence="1">NY0171</strain>
    </source>
</reference>
<comment type="caution">
    <text evidence="1">The sequence shown here is derived from an EMBL/GenBank/DDBJ whole genome shotgun (WGS) entry which is preliminary data.</text>
</comment>
<evidence type="ECO:0000313" key="2">
    <source>
        <dbReference type="Proteomes" id="UP001057375"/>
    </source>
</evidence>
<evidence type="ECO:0000313" key="1">
    <source>
        <dbReference type="EMBL" id="GKT37526.1"/>
    </source>
</evidence>
<protein>
    <submittedName>
        <fullName evidence="1">Uncharacterized protein</fullName>
    </submittedName>
</protein>
<dbReference type="EMBL" id="BQXS01004758">
    <property type="protein sequence ID" value="GKT37526.1"/>
    <property type="molecule type" value="Genomic_DNA"/>
</dbReference>
<feature type="non-terminal residue" evidence="1">
    <location>
        <position position="78"/>
    </location>
</feature>
<sequence length="78" mass="8500">MPRIKQKPGKPSKKQIKIPPALREFWKSLAIVGNPYATGFEMPTTPVLISLASAMAEKPGVLAPTHMEKAENLASFLV</sequence>
<proteinExistence type="predicted"/>